<evidence type="ECO:0000256" key="6">
    <source>
        <dbReference type="ARBA" id="ARBA00022730"/>
    </source>
</evidence>
<keyword evidence="6 11" id="KW-0699">rRNA-binding</keyword>
<name>A0A0A5FYE1_9BACI</name>
<feature type="domain" description="Toprim" evidence="13">
    <location>
        <begin position="4"/>
        <end position="87"/>
    </location>
</feature>
<evidence type="ECO:0000256" key="1">
    <source>
        <dbReference type="ARBA" id="ARBA00022490"/>
    </source>
</evidence>
<comment type="catalytic activity">
    <reaction evidence="11">
        <text>Endonucleolytic cleavage of RNA, removing 21 and 42 nucleotides, respectively, from the 5'- and 3'-termini of a 5S-rRNA precursor.</text>
        <dbReference type="EC" id="3.1.26.8"/>
    </reaction>
</comment>
<dbReference type="PANTHER" id="PTHR39156:SF1">
    <property type="entry name" value="RIBONUCLEASE M5"/>
    <property type="match status" value="1"/>
</dbReference>
<keyword evidence="15" id="KW-1185">Reference proteome</keyword>
<dbReference type="Gene3D" id="3.40.1360.10">
    <property type="match status" value="1"/>
</dbReference>
<dbReference type="HAMAP" id="MF_01469">
    <property type="entry name" value="RNase_M5"/>
    <property type="match status" value="1"/>
</dbReference>
<dbReference type="Pfam" id="PF01751">
    <property type="entry name" value="Toprim"/>
    <property type="match status" value="1"/>
</dbReference>
<comment type="function">
    <text evidence="11">Required for correct processing of both the 5' and 3' ends of 5S rRNA precursor. Cleaves both sides of a double-stranded region yielding mature 5S rRNA in one step.</text>
</comment>
<evidence type="ECO:0000256" key="4">
    <source>
        <dbReference type="ARBA" id="ARBA00022722"/>
    </source>
</evidence>
<dbReference type="SMART" id="SM00493">
    <property type="entry name" value="TOPRIM"/>
    <property type="match status" value="1"/>
</dbReference>
<dbReference type="GO" id="GO:0046872">
    <property type="term" value="F:metal ion binding"/>
    <property type="evidence" value="ECO:0007669"/>
    <property type="project" value="UniProtKB-KW"/>
</dbReference>
<dbReference type="InterPro" id="IPR004466">
    <property type="entry name" value="RNase_M5"/>
</dbReference>
<dbReference type="EC" id="3.1.26.8" evidence="11 12"/>
<dbReference type="InterPro" id="IPR025156">
    <property type="entry name" value="RNase_M5_C"/>
</dbReference>
<dbReference type="eggNOG" id="COG1658">
    <property type="taxonomic scope" value="Bacteria"/>
</dbReference>
<dbReference type="PANTHER" id="PTHR39156">
    <property type="entry name" value="RIBONUCLEASE M5"/>
    <property type="match status" value="1"/>
</dbReference>
<evidence type="ECO:0000256" key="7">
    <source>
        <dbReference type="ARBA" id="ARBA00022759"/>
    </source>
</evidence>
<comment type="caution">
    <text evidence="14">The sequence shown here is derived from an EMBL/GenBank/DDBJ whole genome shotgun (WGS) entry which is preliminary data.</text>
</comment>
<keyword evidence="10 11" id="KW-0694">RNA-binding</keyword>
<keyword evidence="3 11" id="KW-0698">rRNA processing</keyword>
<dbReference type="InterPro" id="IPR006171">
    <property type="entry name" value="TOPRIM_dom"/>
</dbReference>
<dbReference type="SUPFAM" id="SSF110455">
    <property type="entry name" value="Toprim domain"/>
    <property type="match status" value="1"/>
</dbReference>
<evidence type="ECO:0000313" key="14">
    <source>
        <dbReference type="EMBL" id="KGX83843.1"/>
    </source>
</evidence>
<keyword evidence="4 11" id="KW-0540">Nuclease</keyword>
<evidence type="ECO:0000256" key="11">
    <source>
        <dbReference type="HAMAP-Rule" id="MF_01469"/>
    </source>
</evidence>
<evidence type="ECO:0000256" key="5">
    <source>
        <dbReference type="ARBA" id="ARBA00022723"/>
    </source>
</evidence>
<evidence type="ECO:0000256" key="10">
    <source>
        <dbReference type="ARBA" id="ARBA00022884"/>
    </source>
</evidence>
<organism evidence="14 15">
    <name type="scientific">Pontibacillus marinus BH030004 = DSM 16465</name>
    <dbReference type="NCBI Taxonomy" id="1385511"/>
    <lineage>
        <taxon>Bacteria</taxon>
        <taxon>Bacillati</taxon>
        <taxon>Bacillota</taxon>
        <taxon>Bacilli</taxon>
        <taxon>Bacillales</taxon>
        <taxon>Bacillaceae</taxon>
        <taxon>Pontibacillus</taxon>
    </lineage>
</organism>
<dbReference type="EMBL" id="AVPF01000079">
    <property type="protein sequence ID" value="KGX83843.1"/>
    <property type="molecule type" value="Genomic_DNA"/>
</dbReference>
<dbReference type="GO" id="GO:0006364">
    <property type="term" value="P:rRNA processing"/>
    <property type="evidence" value="ECO:0007669"/>
    <property type="project" value="UniProtKB-UniRule"/>
</dbReference>
<evidence type="ECO:0000256" key="8">
    <source>
        <dbReference type="ARBA" id="ARBA00022801"/>
    </source>
</evidence>
<reference evidence="14 15" key="1">
    <citation type="submission" date="2013-08" db="EMBL/GenBank/DDBJ databases">
        <authorList>
            <person name="Huang J."/>
            <person name="Wang G."/>
        </authorList>
    </citation>
    <scope>NUCLEOTIDE SEQUENCE [LARGE SCALE GENOMIC DNA]</scope>
    <source>
        <strain evidence="14 15">BH030004</strain>
    </source>
</reference>
<sequence length="185" mass="20824">MKIREIIVVEGKDDTQNVKRSVEADTLETNGSAVNEDTLVRIRHAQEKRGVIIFTDPDHPGQRIRNIVSQAVPGCKHAFMPRHEAKAKHDKGLGVEHASPEAIREALSHVYSMSEIENSDITQEDLVEYGLVGGATSKALREQLGERLKIGYTNGKQLYKRLTMFQITREEFVDAMEEILNEEGK</sequence>
<accession>A0A0A5FYE1</accession>
<dbReference type="GO" id="GO:0005737">
    <property type="term" value="C:cytoplasm"/>
    <property type="evidence" value="ECO:0007669"/>
    <property type="project" value="UniProtKB-SubCell"/>
</dbReference>
<keyword evidence="7 11" id="KW-0255">Endonuclease</keyword>
<evidence type="ECO:0000313" key="15">
    <source>
        <dbReference type="Proteomes" id="UP000030403"/>
    </source>
</evidence>
<dbReference type="FunFam" id="3.40.1360.10:FF:000006">
    <property type="entry name" value="Ribonuclease M5"/>
    <property type="match status" value="1"/>
</dbReference>
<dbReference type="GO" id="GO:0043822">
    <property type="term" value="F:ribonuclease M5 activity"/>
    <property type="evidence" value="ECO:0007669"/>
    <property type="project" value="UniProtKB-UniRule"/>
</dbReference>
<dbReference type="OrthoDB" id="9791329at2"/>
<dbReference type="AlphaFoldDB" id="A0A0A5FYE1"/>
<comment type="subcellular location">
    <subcellularLocation>
        <location evidence="11">Cytoplasm</location>
    </subcellularLocation>
</comment>
<dbReference type="Pfam" id="PF13331">
    <property type="entry name" value="DUF4093"/>
    <property type="match status" value="1"/>
</dbReference>
<dbReference type="InterPro" id="IPR034141">
    <property type="entry name" value="TOPRIM_RNase_M5-like"/>
</dbReference>
<evidence type="ECO:0000256" key="9">
    <source>
        <dbReference type="ARBA" id="ARBA00022842"/>
    </source>
</evidence>
<keyword evidence="2 11" id="KW-0690">Ribosome biogenesis</keyword>
<comment type="similarity">
    <text evidence="11">Belongs to the ribonuclease M5 family.</text>
</comment>
<keyword evidence="8 11" id="KW-0378">Hydrolase</keyword>
<keyword evidence="9" id="KW-0460">Magnesium</keyword>
<dbReference type="RefSeq" id="WP_027447149.1">
    <property type="nucleotide sequence ID" value="NZ_AULJ01000049.1"/>
</dbReference>
<proteinExistence type="inferred from homology"/>
<protein>
    <recommendedName>
        <fullName evidence="11 12">Ribonuclease M5</fullName>
        <ecNumber evidence="11 12">3.1.26.8</ecNumber>
    </recommendedName>
    <alternativeName>
        <fullName evidence="11">RNase M5</fullName>
    </alternativeName>
    <alternativeName>
        <fullName evidence="11">Ribosomal RNA terminal maturase M5</fullName>
    </alternativeName>
</protein>
<dbReference type="PROSITE" id="PS50880">
    <property type="entry name" value="TOPRIM"/>
    <property type="match status" value="1"/>
</dbReference>
<dbReference type="GO" id="GO:0019843">
    <property type="term" value="F:rRNA binding"/>
    <property type="evidence" value="ECO:0007669"/>
    <property type="project" value="UniProtKB-KW"/>
</dbReference>
<evidence type="ECO:0000256" key="3">
    <source>
        <dbReference type="ARBA" id="ARBA00022552"/>
    </source>
</evidence>
<dbReference type="NCBIfam" id="TIGR00334">
    <property type="entry name" value="5S_RNA_mat_M5"/>
    <property type="match status" value="1"/>
</dbReference>
<gene>
    <name evidence="11" type="primary">rnmV</name>
    <name evidence="14" type="ORF">N783_20880</name>
</gene>
<dbReference type="STRING" id="1385511.GCA_000425225_03579"/>
<evidence type="ECO:0000259" key="13">
    <source>
        <dbReference type="PROSITE" id="PS50880"/>
    </source>
</evidence>
<evidence type="ECO:0000256" key="12">
    <source>
        <dbReference type="NCBIfam" id="TIGR00334"/>
    </source>
</evidence>
<keyword evidence="5" id="KW-0479">Metal-binding</keyword>
<dbReference type="CDD" id="cd01027">
    <property type="entry name" value="TOPRIM_RNase_M5_like"/>
    <property type="match status" value="1"/>
</dbReference>
<keyword evidence="1 11" id="KW-0963">Cytoplasm</keyword>
<evidence type="ECO:0000256" key="2">
    <source>
        <dbReference type="ARBA" id="ARBA00022517"/>
    </source>
</evidence>
<dbReference type="Proteomes" id="UP000030403">
    <property type="component" value="Unassembled WGS sequence"/>
</dbReference>